<feature type="compositionally biased region" description="Gly residues" evidence="3">
    <location>
        <begin position="1"/>
        <end position="12"/>
    </location>
</feature>
<dbReference type="GO" id="GO:0000724">
    <property type="term" value="P:double-strand break repair via homologous recombination"/>
    <property type="evidence" value="ECO:0007669"/>
    <property type="project" value="TreeGrafter"/>
</dbReference>
<evidence type="ECO:0000313" key="6">
    <source>
        <dbReference type="Proteomes" id="UP001285354"/>
    </source>
</evidence>
<dbReference type="Pfam" id="PF08585">
    <property type="entry name" value="RMI1_N_C"/>
    <property type="match status" value="1"/>
</dbReference>
<sequence length="270" mass="28746">MEGVQRAGGRGAGRVRVGRGEGRGLQVVVLTQGGAVAFGDERGRPSPSPPPPPPSCTPSSTPPTQTPTRSARPPLAALTATAKHRLLSASISAQPSILLPDTPALPAGIADARVPSRALSQDVFVQVLDVQDVGRSRGEQIEQLESERKGEAVKGREVVRLVPADAEEQHLRAPTPTGRGPLRLLLQDCTGATVWGFELSRVEKLGVPPVMGIGCKLLLKQGMKVARGMMLLEPELVLVFGGKIEALDKAWREGREARLRREVEGRDGEE</sequence>
<feature type="domain" description="RecQ mediated genome instability protein 1 OB-fold" evidence="4">
    <location>
        <begin position="105"/>
        <end position="255"/>
    </location>
</feature>
<proteinExistence type="inferred from homology"/>
<dbReference type="GO" id="GO:0016604">
    <property type="term" value="C:nuclear body"/>
    <property type="evidence" value="ECO:0007669"/>
    <property type="project" value="TreeGrafter"/>
</dbReference>
<dbReference type="PANTHER" id="PTHR14790">
    <property type="entry name" value="RECQ-MEDIATED GENOME INSTABILITY PROTEIN 1 RMI1"/>
    <property type="match status" value="1"/>
</dbReference>
<dbReference type="PANTHER" id="PTHR14790:SF15">
    <property type="entry name" value="RECQ-MEDIATED GENOME INSTABILITY PROTEIN 1"/>
    <property type="match status" value="1"/>
</dbReference>
<protein>
    <recommendedName>
        <fullName evidence="2">RecQ-mediated genome instability protein 1</fullName>
    </recommendedName>
</protein>
<dbReference type="InterPro" id="IPR042470">
    <property type="entry name" value="RMI1_N_C_sf"/>
</dbReference>
<gene>
    <name evidence="5" type="ORF">QTJ16_004554</name>
</gene>
<dbReference type="InterPro" id="IPR013894">
    <property type="entry name" value="RMI1_OB"/>
</dbReference>
<dbReference type="Proteomes" id="UP001285354">
    <property type="component" value="Unassembled WGS sequence"/>
</dbReference>
<comment type="similarity">
    <text evidence="1">Belongs to the RMI1 family.</text>
</comment>
<dbReference type="Gene3D" id="2.40.50.770">
    <property type="entry name" value="RecQ-mediated genome instability protein Rmi1, C-terminal domain"/>
    <property type="match status" value="1"/>
</dbReference>
<evidence type="ECO:0000256" key="3">
    <source>
        <dbReference type="SAM" id="MobiDB-lite"/>
    </source>
</evidence>
<dbReference type="GO" id="GO:0000712">
    <property type="term" value="P:resolution of meiotic recombination intermediates"/>
    <property type="evidence" value="ECO:0007669"/>
    <property type="project" value="TreeGrafter"/>
</dbReference>
<feature type="region of interest" description="Disordered" evidence="3">
    <location>
        <begin position="1"/>
        <end position="72"/>
    </location>
</feature>
<evidence type="ECO:0000313" key="5">
    <source>
        <dbReference type="EMBL" id="KAK2626292.1"/>
    </source>
</evidence>
<dbReference type="AlphaFoldDB" id="A0AAD9SZC8"/>
<reference evidence="5" key="1">
    <citation type="submission" date="2023-06" db="EMBL/GenBank/DDBJ databases">
        <title>Draft genome of Marssonina rosae.</title>
        <authorList>
            <person name="Cheng Q."/>
        </authorList>
    </citation>
    <scope>NUCLEOTIDE SEQUENCE</scope>
    <source>
        <strain evidence="5">R4</strain>
    </source>
</reference>
<keyword evidence="6" id="KW-1185">Reference proteome</keyword>
<dbReference type="GO" id="GO:0031422">
    <property type="term" value="C:RecQ family helicase-topoisomerase III complex"/>
    <property type="evidence" value="ECO:0007669"/>
    <property type="project" value="TreeGrafter"/>
</dbReference>
<evidence type="ECO:0000256" key="1">
    <source>
        <dbReference type="ARBA" id="ARBA00006395"/>
    </source>
</evidence>
<evidence type="ECO:0000256" key="2">
    <source>
        <dbReference type="ARBA" id="ARBA00018987"/>
    </source>
</evidence>
<name>A0AAD9SZC8_9HELO</name>
<accession>A0AAD9SZC8</accession>
<organism evidence="5 6">
    <name type="scientific">Diplocarpon rosae</name>
    <dbReference type="NCBI Taxonomy" id="946125"/>
    <lineage>
        <taxon>Eukaryota</taxon>
        <taxon>Fungi</taxon>
        <taxon>Dikarya</taxon>
        <taxon>Ascomycota</taxon>
        <taxon>Pezizomycotina</taxon>
        <taxon>Leotiomycetes</taxon>
        <taxon>Helotiales</taxon>
        <taxon>Drepanopezizaceae</taxon>
        <taxon>Diplocarpon</taxon>
    </lineage>
</organism>
<feature type="compositionally biased region" description="Pro residues" evidence="3">
    <location>
        <begin position="46"/>
        <end position="65"/>
    </location>
</feature>
<evidence type="ECO:0000259" key="4">
    <source>
        <dbReference type="Pfam" id="PF08585"/>
    </source>
</evidence>
<comment type="caution">
    <text evidence="5">The sequence shown here is derived from an EMBL/GenBank/DDBJ whole genome shotgun (WGS) entry which is preliminary data.</text>
</comment>
<dbReference type="EMBL" id="JAUBYV010000006">
    <property type="protein sequence ID" value="KAK2626292.1"/>
    <property type="molecule type" value="Genomic_DNA"/>
</dbReference>